<dbReference type="Gene3D" id="1.10.287.950">
    <property type="entry name" value="Methyl-accepting chemotaxis protein"/>
    <property type="match status" value="1"/>
</dbReference>
<keyword evidence="4" id="KW-0175">Coiled coil</keyword>
<dbReference type="InterPro" id="IPR038188">
    <property type="entry name" value="TorS_sensor_sf"/>
</dbReference>
<feature type="domain" description="HAMP" evidence="8">
    <location>
        <begin position="535"/>
        <end position="587"/>
    </location>
</feature>
<keyword evidence="6" id="KW-0472">Membrane</keyword>
<feature type="transmembrane region" description="Helical" evidence="6">
    <location>
        <begin position="512"/>
        <end position="533"/>
    </location>
</feature>
<dbReference type="AlphaFoldDB" id="A0A1G7TB44"/>
<dbReference type="InterPro" id="IPR004089">
    <property type="entry name" value="MCPsignal_dom"/>
</dbReference>
<name>A0A1G7TB44_9PROT</name>
<evidence type="ECO:0000313" key="10">
    <source>
        <dbReference type="Proteomes" id="UP000199415"/>
    </source>
</evidence>
<keyword evidence="6" id="KW-0812">Transmembrane</keyword>
<dbReference type="Gene3D" id="1.20.58.920">
    <property type="match status" value="1"/>
</dbReference>
<feature type="compositionally biased region" description="Low complexity" evidence="5">
    <location>
        <begin position="12"/>
        <end position="30"/>
    </location>
</feature>
<reference evidence="9 10" key="1">
    <citation type="submission" date="2016-10" db="EMBL/GenBank/DDBJ databases">
        <authorList>
            <person name="de Groot N.N."/>
        </authorList>
    </citation>
    <scope>NUCLEOTIDE SEQUENCE [LARGE SCALE GENOMIC DNA]</scope>
    <source>
        <strain evidence="9 10">DSM 25584</strain>
    </source>
</reference>
<dbReference type="RefSeq" id="WP_090020845.1">
    <property type="nucleotide sequence ID" value="NZ_FNCE01000009.1"/>
</dbReference>
<dbReference type="Pfam" id="PF21689">
    <property type="entry name" value="TorS_sensor_domain"/>
    <property type="match status" value="1"/>
</dbReference>
<keyword evidence="1 3" id="KW-0807">Transducer</keyword>
<dbReference type="Proteomes" id="UP000199415">
    <property type="component" value="Unassembled WGS sequence"/>
</dbReference>
<dbReference type="SUPFAM" id="SSF58104">
    <property type="entry name" value="Methyl-accepting chemotaxis protein (MCP) signaling domain"/>
    <property type="match status" value="1"/>
</dbReference>
<dbReference type="OrthoDB" id="8476854at2"/>
<proteinExistence type="inferred from homology"/>
<evidence type="ECO:0000259" key="8">
    <source>
        <dbReference type="PROSITE" id="PS50885"/>
    </source>
</evidence>
<dbReference type="InterPro" id="IPR003660">
    <property type="entry name" value="HAMP_dom"/>
</dbReference>
<dbReference type="Pfam" id="PF00015">
    <property type="entry name" value="MCPsignal"/>
    <property type="match status" value="1"/>
</dbReference>
<dbReference type="PROSITE" id="PS50111">
    <property type="entry name" value="CHEMOTAXIS_TRANSDUC_2"/>
    <property type="match status" value="1"/>
</dbReference>
<evidence type="ECO:0000256" key="2">
    <source>
        <dbReference type="ARBA" id="ARBA00029447"/>
    </source>
</evidence>
<dbReference type="EMBL" id="FNCE01000009">
    <property type="protein sequence ID" value="SDG32587.1"/>
    <property type="molecule type" value="Genomic_DNA"/>
</dbReference>
<dbReference type="PANTHER" id="PTHR32089">
    <property type="entry name" value="METHYL-ACCEPTING CHEMOTAXIS PROTEIN MCPB"/>
    <property type="match status" value="1"/>
</dbReference>
<dbReference type="PANTHER" id="PTHR32089:SF112">
    <property type="entry name" value="LYSOZYME-LIKE PROTEIN-RELATED"/>
    <property type="match status" value="1"/>
</dbReference>
<feature type="region of interest" description="Disordered" evidence="5">
    <location>
        <begin position="1"/>
        <end position="34"/>
    </location>
</feature>
<protein>
    <submittedName>
        <fullName evidence="9">Four helix bundle sensory module for signal transduction</fullName>
    </submittedName>
</protein>
<dbReference type="STRING" id="1082479.SAMN05216241_1091"/>
<accession>A0A1G7TB44</accession>
<dbReference type="Pfam" id="PF00672">
    <property type="entry name" value="HAMP"/>
    <property type="match status" value="1"/>
</dbReference>
<dbReference type="PROSITE" id="PS50885">
    <property type="entry name" value="HAMP"/>
    <property type="match status" value="1"/>
</dbReference>
<feature type="non-terminal residue" evidence="9">
    <location>
        <position position="752"/>
    </location>
</feature>
<evidence type="ECO:0000313" key="9">
    <source>
        <dbReference type="EMBL" id="SDG32587.1"/>
    </source>
</evidence>
<dbReference type="CDD" id="cd06225">
    <property type="entry name" value="HAMP"/>
    <property type="match status" value="1"/>
</dbReference>
<keyword evidence="10" id="KW-1185">Reference proteome</keyword>
<dbReference type="GO" id="GO:0016020">
    <property type="term" value="C:membrane"/>
    <property type="evidence" value="ECO:0007669"/>
    <property type="project" value="InterPro"/>
</dbReference>
<feature type="coiled-coil region" evidence="4">
    <location>
        <begin position="582"/>
        <end position="617"/>
    </location>
</feature>
<evidence type="ECO:0000256" key="3">
    <source>
        <dbReference type="PROSITE-ProRule" id="PRU00284"/>
    </source>
</evidence>
<gene>
    <name evidence="9" type="ORF">SAMN05216241_1091</name>
</gene>
<evidence type="ECO:0000256" key="6">
    <source>
        <dbReference type="SAM" id="Phobius"/>
    </source>
</evidence>
<organism evidence="9 10">
    <name type="scientific">Limimonas halophila</name>
    <dbReference type="NCBI Taxonomy" id="1082479"/>
    <lineage>
        <taxon>Bacteria</taxon>
        <taxon>Pseudomonadati</taxon>
        <taxon>Pseudomonadota</taxon>
        <taxon>Alphaproteobacteria</taxon>
        <taxon>Rhodospirillales</taxon>
        <taxon>Rhodovibrionaceae</taxon>
        <taxon>Limimonas</taxon>
    </lineage>
</organism>
<dbReference type="SMART" id="SM00304">
    <property type="entry name" value="HAMP"/>
    <property type="match status" value="1"/>
</dbReference>
<comment type="similarity">
    <text evidence="2">Belongs to the methyl-accepting chemotaxis (MCP) protein family.</text>
</comment>
<evidence type="ECO:0000259" key="7">
    <source>
        <dbReference type="PROSITE" id="PS50111"/>
    </source>
</evidence>
<keyword evidence="6" id="KW-1133">Transmembrane helix</keyword>
<sequence>MSQDEGGETHETGTAAPAGADGTGETAAGTRAGGGQRRFGVKARLFVAFGVVAALTVAAGGVGWFSYRAVDAAMQEVSTTHVPRMTAALDLARNSEALSAAAPVLAGADSQDERKQAHAKLEERSTTLNKQVKSLDGATQTTDADLAAQAEQLENVVYDLNKAVKARLAAKADVAAAVEKVRERHTAVQKAIGPKLDEADTALQNGAADASEKSVKTLNSLVKQDVGRLRDLLELRANANRIMALLAQVPTTKLSFSVNPIQKKLKKAVKPFNENIEAVPEDGSNGIIFVAADKIRKAATGDESVGALHKKALDDESFAGRRDRTLKSARRMHSTLIQNVTKLVDKAEKRMQTQAETVGGEISGRISQLINEEVSALRAYLTIQSATNNAAGILATAANVDSTEGLKRLEKRFQDSANDIIMAINTLGYGEETKAVRENANALVSLGQGDKSVFALRRQQLKAQASAQDALDKARQASGNLSASVDKVVAASRSAVDTGTATVGAAITQGRMWLAGIAVASLVIAGLVAWLYVGRSFGRRLDRLTAQTQQVAGGDLEAEIDTRGHDEISEMASALVVFRDGMAEAQEANRRADEERERAAEERRRAMHELADRFENEVGSIIERVGAAGAQLDGTANTMSSVAQDAKSKAGNVAEAAERASGNVQTVASASQELTQSIREVSDRISQSSETAREASGEADKATQQVQSLAQAADQIGDVIQQIQDIAEKTNLLALNATIEAARAGEAGKGFA</sequence>
<evidence type="ECO:0000256" key="1">
    <source>
        <dbReference type="ARBA" id="ARBA00023224"/>
    </source>
</evidence>
<feature type="transmembrane region" description="Helical" evidence="6">
    <location>
        <begin position="45"/>
        <end position="67"/>
    </location>
</feature>
<feature type="domain" description="Methyl-accepting transducer" evidence="7">
    <location>
        <begin position="628"/>
        <end position="752"/>
    </location>
</feature>
<dbReference type="GO" id="GO:0007165">
    <property type="term" value="P:signal transduction"/>
    <property type="evidence" value="ECO:0007669"/>
    <property type="project" value="UniProtKB-KW"/>
</dbReference>
<evidence type="ECO:0000256" key="5">
    <source>
        <dbReference type="SAM" id="MobiDB-lite"/>
    </source>
</evidence>
<dbReference type="Gene3D" id="6.10.340.10">
    <property type="match status" value="1"/>
</dbReference>
<evidence type="ECO:0000256" key="4">
    <source>
        <dbReference type="SAM" id="Coils"/>
    </source>
</evidence>